<name>S3CDV8_OPHP1</name>
<dbReference type="PRINTS" id="PR00452">
    <property type="entry name" value="SH3DOMAIN"/>
</dbReference>
<evidence type="ECO:0000256" key="5">
    <source>
        <dbReference type="SAM" id="MobiDB-lite"/>
    </source>
</evidence>
<dbReference type="eggNOG" id="KOG3601">
    <property type="taxonomic scope" value="Eukaryota"/>
</dbReference>
<evidence type="ECO:0000256" key="4">
    <source>
        <dbReference type="PROSITE-ProRule" id="PRU00192"/>
    </source>
</evidence>
<evidence type="ECO:0000313" key="8">
    <source>
        <dbReference type="EMBL" id="EPE04528.1"/>
    </source>
</evidence>
<feature type="transmembrane region" description="Helical" evidence="6">
    <location>
        <begin position="83"/>
        <end position="104"/>
    </location>
</feature>
<feature type="compositionally biased region" description="Basic and acidic residues" evidence="5">
    <location>
        <begin position="302"/>
        <end position="312"/>
    </location>
</feature>
<dbReference type="InterPro" id="IPR001452">
    <property type="entry name" value="SH3_domain"/>
</dbReference>
<keyword evidence="6" id="KW-0472">Membrane</keyword>
<evidence type="ECO:0000256" key="6">
    <source>
        <dbReference type="SAM" id="Phobius"/>
    </source>
</evidence>
<dbReference type="Pfam" id="PF00018">
    <property type="entry name" value="SH3_1"/>
    <property type="match status" value="1"/>
</dbReference>
<comment type="subcellular location">
    <subcellularLocation>
        <location evidence="1">Cytoplasm</location>
    </subcellularLocation>
</comment>
<dbReference type="InterPro" id="IPR046982">
    <property type="entry name" value="BIN3/RVS161-like"/>
</dbReference>
<feature type="region of interest" description="Disordered" evidence="5">
    <location>
        <begin position="25"/>
        <end position="46"/>
    </location>
</feature>
<dbReference type="GO" id="GO:0097320">
    <property type="term" value="P:plasma membrane tubulation"/>
    <property type="evidence" value="ECO:0007669"/>
    <property type="project" value="TreeGrafter"/>
</dbReference>
<feature type="compositionally biased region" description="Pro residues" evidence="5">
    <location>
        <begin position="201"/>
        <end position="211"/>
    </location>
</feature>
<feature type="domain" description="SH3" evidence="7">
    <location>
        <begin position="219"/>
        <end position="280"/>
    </location>
</feature>
<protein>
    <submittedName>
        <fullName evidence="8">Sh3 domain containing protein</fullName>
    </submittedName>
</protein>
<keyword evidence="3" id="KW-0963">Cytoplasm</keyword>
<evidence type="ECO:0000256" key="2">
    <source>
        <dbReference type="ARBA" id="ARBA00022443"/>
    </source>
</evidence>
<feature type="region of interest" description="Disordered" evidence="5">
    <location>
        <begin position="152"/>
        <end position="218"/>
    </location>
</feature>
<organism evidence="8 9">
    <name type="scientific">Ophiostoma piceae (strain UAMH 11346)</name>
    <name type="common">Sap stain fungus</name>
    <dbReference type="NCBI Taxonomy" id="1262450"/>
    <lineage>
        <taxon>Eukaryota</taxon>
        <taxon>Fungi</taxon>
        <taxon>Dikarya</taxon>
        <taxon>Ascomycota</taxon>
        <taxon>Pezizomycotina</taxon>
        <taxon>Sordariomycetes</taxon>
        <taxon>Sordariomycetidae</taxon>
        <taxon>Ophiostomatales</taxon>
        <taxon>Ophiostomataceae</taxon>
        <taxon>Ophiostoma</taxon>
    </lineage>
</organism>
<dbReference type="OMA" id="GWRIRAN"/>
<dbReference type="VEuPathDB" id="FungiDB:F503_03590"/>
<keyword evidence="6" id="KW-1133">Transmembrane helix</keyword>
<keyword evidence="6" id="KW-0812">Transmembrane</keyword>
<dbReference type="Gene3D" id="2.30.30.40">
    <property type="entry name" value="SH3 Domains"/>
    <property type="match status" value="1"/>
</dbReference>
<evidence type="ECO:0000256" key="1">
    <source>
        <dbReference type="ARBA" id="ARBA00004496"/>
    </source>
</evidence>
<dbReference type="AlphaFoldDB" id="S3CDV8"/>
<dbReference type="STRING" id="1262450.S3CDV8"/>
<gene>
    <name evidence="8" type="ORF">F503_03590</name>
</gene>
<dbReference type="CDD" id="cd00174">
    <property type="entry name" value="SH3"/>
    <property type="match status" value="1"/>
</dbReference>
<accession>S3CDV8</accession>
<reference evidence="8 9" key="1">
    <citation type="journal article" date="2013" name="BMC Genomics">
        <title>The genome and transcriptome of the pine saprophyte Ophiostoma piceae, and a comparison with the bark beetle-associated pine pathogen Grosmannia clavigera.</title>
        <authorList>
            <person name="Haridas S."/>
            <person name="Wang Y."/>
            <person name="Lim L."/>
            <person name="Massoumi Alamouti S."/>
            <person name="Jackman S."/>
            <person name="Docking R."/>
            <person name="Robertson G."/>
            <person name="Birol I."/>
            <person name="Bohlmann J."/>
            <person name="Breuil C."/>
        </authorList>
    </citation>
    <scope>NUCLEOTIDE SEQUENCE [LARGE SCALE GENOMIC DNA]</scope>
    <source>
        <strain evidence="8 9">UAMH 11346</strain>
    </source>
</reference>
<sequence length="442" mass="47553">MAPYVVCNSAQSGLPGHAGNITGARTPSSSLASGGGGSASVSASDNRRSDGWRIRANVLLVILAVFLLDILHRQPKTAYLQTLASFPTHFYSFLVTIALLQHFAMSASGDARQKAMDVNRSLRTIKTELEKLLELGAMTDDEFNGIHDQLPQEWSLRSGPPAAAKKTVPAAPEASTTQAAQHPPLPVRNNSSQSTAYRAPPAAPTPTPPEPEVSSGGETAVGYASAKYKYDAPNDGDLAFERGDAIAVYNVINDDWWRGRNVRSGSVGIFPRQYIKPDEALAELERNNQLDAPPAGPPPTRSADHADVDRHANNGSAPPAYNDQYGSQQHQYGGDAKFDQPYYASQQQHQQQHQPYGQQAYAQPTYAQQPPYAQQQPYYGGGPSHEQQQQQQYAQPPQQQQQQPQGDDKLKSSGKKIGGKLGNAFVTGVGFAAGAELVGAIL</sequence>
<dbReference type="PROSITE" id="PS50002">
    <property type="entry name" value="SH3"/>
    <property type="match status" value="1"/>
</dbReference>
<evidence type="ECO:0000259" key="7">
    <source>
        <dbReference type="PROSITE" id="PS50002"/>
    </source>
</evidence>
<feature type="compositionally biased region" description="Low complexity" evidence="5">
    <location>
        <begin position="160"/>
        <end position="174"/>
    </location>
</feature>
<dbReference type="EMBL" id="KE148160">
    <property type="protein sequence ID" value="EPE04528.1"/>
    <property type="molecule type" value="Genomic_DNA"/>
</dbReference>
<feature type="region of interest" description="Disordered" evidence="5">
    <location>
        <begin position="372"/>
        <end position="416"/>
    </location>
</feature>
<evidence type="ECO:0000256" key="3">
    <source>
        <dbReference type="ARBA" id="ARBA00022490"/>
    </source>
</evidence>
<dbReference type="PANTHER" id="PTHR47174">
    <property type="entry name" value="BRIDGING INTEGRATOR 3"/>
    <property type="match status" value="1"/>
</dbReference>
<keyword evidence="2 4" id="KW-0728">SH3 domain</keyword>
<feature type="transmembrane region" description="Helical" evidence="6">
    <location>
        <begin position="54"/>
        <end position="71"/>
    </location>
</feature>
<dbReference type="InterPro" id="IPR036028">
    <property type="entry name" value="SH3-like_dom_sf"/>
</dbReference>
<dbReference type="GO" id="GO:0006897">
    <property type="term" value="P:endocytosis"/>
    <property type="evidence" value="ECO:0007669"/>
    <property type="project" value="InterPro"/>
</dbReference>
<dbReference type="Proteomes" id="UP000016923">
    <property type="component" value="Unassembled WGS sequence"/>
</dbReference>
<proteinExistence type="predicted"/>
<dbReference type="HOGENOM" id="CLU_064525_0_0_1"/>
<dbReference type="GO" id="GO:0015629">
    <property type="term" value="C:actin cytoskeleton"/>
    <property type="evidence" value="ECO:0007669"/>
    <property type="project" value="TreeGrafter"/>
</dbReference>
<dbReference type="SMART" id="SM00326">
    <property type="entry name" value="SH3"/>
    <property type="match status" value="1"/>
</dbReference>
<dbReference type="GO" id="GO:0051666">
    <property type="term" value="P:actin cortical patch localization"/>
    <property type="evidence" value="ECO:0007669"/>
    <property type="project" value="InterPro"/>
</dbReference>
<evidence type="ECO:0000313" key="9">
    <source>
        <dbReference type="Proteomes" id="UP000016923"/>
    </source>
</evidence>
<dbReference type="GO" id="GO:0005737">
    <property type="term" value="C:cytoplasm"/>
    <property type="evidence" value="ECO:0007669"/>
    <property type="project" value="UniProtKB-SubCell"/>
</dbReference>
<feature type="compositionally biased region" description="Low complexity" evidence="5">
    <location>
        <begin position="387"/>
        <end position="405"/>
    </location>
</feature>
<dbReference type="SUPFAM" id="SSF50044">
    <property type="entry name" value="SH3-domain"/>
    <property type="match status" value="1"/>
</dbReference>
<dbReference type="PANTHER" id="PTHR47174:SF3">
    <property type="entry name" value="BRIDGING INTEGRATOR 3"/>
    <property type="match status" value="1"/>
</dbReference>
<dbReference type="OrthoDB" id="6250593at2759"/>
<keyword evidence="9" id="KW-1185">Reference proteome</keyword>
<feature type="region of interest" description="Disordered" evidence="5">
    <location>
        <begin position="289"/>
        <end position="337"/>
    </location>
</feature>
<dbReference type="GO" id="GO:0008289">
    <property type="term" value="F:lipid binding"/>
    <property type="evidence" value="ECO:0007669"/>
    <property type="project" value="TreeGrafter"/>
</dbReference>